<dbReference type="AlphaFoldDB" id="X1ER48"/>
<dbReference type="EMBL" id="BARU01000329">
    <property type="protein sequence ID" value="GAH19604.1"/>
    <property type="molecule type" value="Genomic_DNA"/>
</dbReference>
<keyword evidence="4" id="KW-0028">Amino-acid biosynthesis</keyword>
<dbReference type="Gene3D" id="3.10.310.10">
    <property type="entry name" value="Diaminopimelate Epimerase, Chain A, domain 1"/>
    <property type="match status" value="2"/>
</dbReference>
<evidence type="ECO:0000256" key="2">
    <source>
        <dbReference type="ARBA" id="ARBA00010219"/>
    </source>
</evidence>
<keyword evidence="5" id="KW-0457">Lysine biosynthesis</keyword>
<proteinExistence type="inferred from homology"/>
<comment type="similarity">
    <text evidence="2">Belongs to the diaminopimelate epimerase family.</text>
</comment>
<keyword evidence="6" id="KW-0413">Isomerase</keyword>
<reference evidence="8" key="1">
    <citation type="journal article" date="2014" name="Front. Microbiol.">
        <title>High frequency of phylogenetically diverse reductive dehalogenase-homologous genes in deep subseafloor sedimentary metagenomes.</title>
        <authorList>
            <person name="Kawai M."/>
            <person name="Futagami T."/>
            <person name="Toyoda A."/>
            <person name="Takaki Y."/>
            <person name="Nishi S."/>
            <person name="Hori S."/>
            <person name="Arai W."/>
            <person name="Tsubouchi T."/>
            <person name="Morono Y."/>
            <person name="Uchiyama I."/>
            <person name="Ito T."/>
            <person name="Fujiyama A."/>
            <person name="Inagaki F."/>
            <person name="Takami H."/>
        </authorList>
    </citation>
    <scope>NUCLEOTIDE SEQUENCE</scope>
    <source>
        <strain evidence="8">Expedition CK06-06</strain>
    </source>
</reference>
<comment type="pathway">
    <text evidence="1">Amino-acid biosynthesis; L-lysine biosynthesis via DAP pathway; DL-2,6-diaminopimelate from LL-2,6-diaminopimelate: step 1/1.</text>
</comment>
<evidence type="ECO:0000256" key="7">
    <source>
        <dbReference type="ARBA" id="ARBA00051712"/>
    </source>
</evidence>
<sequence length="285" mass="31874">MKKIKFSKFNGQGNDFIIINATTGMYDLSKIQIIKMCNKNYGIGADGLILVRTSEVSDLKMEYYNYDGSIAEMCGNGIRCMARFAYENNLIKSKNISIETLAGIKKISIDTKDNKVENIKVDMGTPELRPENIPVNIKNKTEIFNHKISIDSKEFFINCVSIGNPHCVIFLQEGEDINTIPLSKWGFKLENYKIFPNKTNVEFVQIKNDRELNMRVWERGIGETLACGTGACAAAVCAIKLKKVKGNNITANLMGGKLNIILGPSFTNVFLEGSVDHNFDGEYLL</sequence>
<dbReference type="NCBIfam" id="TIGR00652">
    <property type="entry name" value="DapF"/>
    <property type="match status" value="1"/>
</dbReference>
<accession>X1ER48</accession>
<dbReference type="SUPFAM" id="SSF54506">
    <property type="entry name" value="Diaminopimelate epimerase-like"/>
    <property type="match status" value="2"/>
</dbReference>
<evidence type="ECO:0000256" key="4">
    <source>
        <dbReference type="ARBA" id="ARBA00022605"/>
    </source>
</evidence>
<name>X1ER48_9ZZZZ</name>
<dbReference type="GO" id="GO:0005829">
    <property type="term" value="C:cytosol"/>
    <property type="evidence" value="ECO:0007669"/>
    <property type="project" value="TreeGrafter"/>
</dbReference>
<gene>
    <name evidence="8" type="ORF">S03H2_01192</name>
</gene>
<evidence type="ECO:0000256" key="5">
    <source>
        <dbReference type="ARBA" id="ARBA00023154"/>
    </source>
</evidence>
<dbReference type="PANTHER" id="PTHR31689:SF0">
    <property type="entry name" value="DIAMINOPIMELATE EPIMERASE"/>
    <property type="match status" value="1"/>
</dbReference>
<dbReference type="InterPro" id="IPR001653">
    <property type="entry name" value="DAP_epimerase_DapF"/>
</dbReference>
<dbReference type="PROSITE" id="PS01326">
    <property type="entry name" value="DAP_EPIMERASE"/>
    <property type="match status" value="1"/>
</dbReference>
<protein>
    <recommendedName>
        <fullName evidence="3">diaminopimelate epimerase</fullName>
        <ecNumber evidence="3">5.1.1.7</ecNumber>
    </recommendedName>
</protein>
<dbReference type="PANTHER" id="PTHR31689">
    <property type="entry name" value="DIAMINOPIMELATE EPIMERASE, CHLOROPLASTIC"/>
    <property type="match status" value="1"/>
</dbReference>
<organism evidence="8">
    <name type="scientific">marine sediment metagenome</name>
    <dbReference type="NCBI Taxonomy" id="412755"/>
    <lineage>
        <taxon>unclassified sequences</taxon>
        <taxon>metagenomes</taxon>
        <taxon>ecological metagenomes</taxon>
    </lineage>
</organism>
<comment type="caution">
    <text evidence="8">The sequence shown here is derived from an EMBL/GenBank/DDBJ whole genome shotgun (WGS) entry which is preliminary data.</text>
</comment>
<evidence type="ECO:0000256" key="3">
    <source>
        <dbReference type="ARBA" id="ARBA00013080"/>
    </source>
</evidence>
<comment type="catalytic activity">
    <reaction evidence="7">
        <text>(2S,6S)-2,6-diaminopimelate = meso-2,6-diaminopimelate</text>
        <dbReference type="Rhea" id="RHEA:15393"/>
        <dbReference type="ChEBI" id="CHEBI:57609"/>
        <dbReference type="ChEBI" id="CHEBI:57791"/>
        <dbReference type="EC" id="5.1.1.7"/>
    </reaction>
</comment>
<dbReference type="GO" id="GO:0008837">
    <property type="term" value="F:diaminopimelate epimerase activity"/>
    <property type="evidence" value="ECO:0007669"/>
    <property type="project" value="UniProtKB-EC"/>
</dbReference>
<dbReference type="GO" id="GO:0009089">
    <property type="term" value="P:lysine biosynthetic process via diaminopimelate"/>
    <property type="evidence" value="ECO:0007669"/>
    <property type="project" value="UniProtKB-UniPathway"/>
</dbReference>
<evidence type="ECO:0000313" key="8">
    <source>
        <dbReference type="EMBL" id="GAH19604.1"/>
    </source>
</evidence>
<dbReference type="UniPathway" id="UPA00034">
    <property type="reaction ID" value="UER00025"/>
</dbReference>
<dbReference type="InterPro" id="IPR018510">
    <property type="entry name" value="DAP_epimerase_AS"/>
</dbReference>
<evidence type="ECO:0000256" key="6">
    <source>
        <dbReference type="ARBA" id="ARBA00023235"/>
    </source>
</evidence>
<dbReference type="EC" id="5.1.1.7" evidence="3"/>
<evidence type="ECO:0000256" key="1">
    <source>
        <dbReference type="ARBA" id="ARBA00005196"/>
    </source>
</evidence>
<dbReference type="Pfam" id="PF01678">
    <property type="entry name" value="DAP_epimerase"/>
    <property type="match status" value="2"/>
</dbReference>
<dbReference type="HAMAP" id="MF_00197">
    <property type="entry name" value="DAP_epimerase"/>
    <property type="match status" value="1"/>
</dbReference>